<dbReference type="RefSeq" id="WP_238748309.1">
    <property type="nucleotide sequence ID" value="NZ_JAKOOW010000035.1"/>
</dbReference>
<comment type="caution">
    <text evidence="10">The sequence shown here is derived from an EMBL/GenBank/DDBJ whole genome shotgun (WGS) entry which is preliminary data.</text>
</comment>
<accession>A0ABS9NPN9</accession>
<keyword evidence="4 10" id="KW-0132">Cell division</keyword>
<comment type="subcellular location">
    <subcellularLocation>
        <location evidence="1">Cytoplasm</location>
    </subcellularLocation>
</comment>
<sequence length="104" mass="11841">MSIEQISVDILNRQFTIGTPESERGTLLEAVELLNQKIHAIQSSGRNMETEKIVIMAALNLTHDLLKRADENGRQQQLSEREFERRIKTLEDFCDQALSESKAA</sequence>
<evidence type="ECO:0000256" key="1">
    <source>
        <dbReference type="ARBA" id="ARBA00004496"/>
    </source>
</evidence>
<keyword evidence="6" id="KW-0131">Cell cycle</keyword>
<keyword evidence="5" id="KW-0717">Septation</keyword>
<dbReference type="InterPro" id="IPR036192">
    <property type="entry name" value="Cell_div_ZapA-like_sf"/>
</dbReference>
<evidence type="ECO:0000256" key="5">
    <source>
        <dbReference type="ARBA" id="ARBA00023210"/>
    </source>
</evidence>
<keyword evidence="3" id="KW-0963">Cytoplasm</keyword>
<evidence type="ECO:0000256" key="3">
    <source>
        <dbReference type="ARBA" id="ARBA00022490"/>
    </source>
</evidence>
<dbReference type="PANTHER" id="PTHR34981">
    <property type="entry name" value="CELL DIVISION PROTEIN ZAPA"/>
    <property type="match status" value="1"/>
</dbReference>
<reference evidence="10 11" key="1">
    <citation type="submission" date="2022-02" db="EMBL/GenBank/DDBJ databases">
        <title>Genome sequence data of Kingella unionensis sp. nov. strain CICC 24913 (CCUG 75125).</title>
        <authorList>
            <person name="Xiao M."/>
        </authorList>
    </citation>
    <scope>NUCLEOTIDE SEQUENCE [LARGE SCALE GENOMIC DNA]</scope>
    <source>
        <strain evidence="10 11">CICC 24913</strain>
    </source>
</reference>
<evidence type="ECO:0000256" key="8">
    <source>
        <dbReference type="ARBA" id="ARBA00026068"/>
    </source>
</evidence>
<evidence type="ECO:0000256" key="7">
    <source>
        <dbReference type="ARBA" id="ARBA00024910"/>
    </source>
</evidence>
<gene>
    <name evidence="10" type="ORF">MB824_09700</name>
</gene>
<dbReference type="SUPFAM" id="SSF102829">
    <property type="entry name" value="Cell division protein ZapA-like"/>
    <property type="match status" value="1"/>
</dbReference>
<evidence type="ECO:0000313" key="10">
    <source>
        <dbReference type="EMBL" id="MCG6504769.1"/>
    </source>
</evidence>
<dbReference type="EMBL" id="JAKOOW010000035">
    <property type="protein sequence ID" value="MCG6504769.1"/>
    <property type="molecule type" value="Genomic_DNA"/>
</dbReference>
<protein>
    <recommendedName>
        <fullName evidence="2">Cell division protein ZapA</fullName>
    </recommendedName>
    <alternativeName>
        <fullName evidence="9">Z ring-associated protein ZapA</fullName>
    </alternativeName>
</protein>
<dbReference type="Proteomes" id="UP001298424">
    <property type="component" value="Unassembled WGS sequence"/>
</dbReference>
<keyword evidence="11" id="KW-1185">Reference proteome</keyword>
<dbReference type="Gene3D" id="1.20.5.50">
    <property type="match status" value="1"/>
</dbReference>
<comment type="subunit">
    <text evidence="8">Homodimer. Interacts with FtsZ.</text>
</comment>
<evidence type="ECO:0000256" key="2">
    <source>
        <dbReference type="ARBA" id="ARBA00015195"/>
    </source>
</evidence>
<dbReference type="GO" id="GO:0051301">
    <property type="term" value="P:cell division"/>
    <property type="evidence" value="ECO:0007669"/>
    <property type="project" value="UniProtKB-KW"/>
</dbReference>
<evidence type="ECO:0000256" key="4">
    <source>
        <dbReference type="ARBA" id="ARBA00022618"/>
    </source>
</evidence>
<evidence type="ECO:0000256" key="6">
    <source>
        <dbReference type="ARBA" id="ARBA00023306"/>
    </source>
</evidence>
<organism evidence="10 11">
    <name type="scientific">Kingella pumchi</name>
    <dbReference type="NCBI Taxonomy" id="2779506"/>
    <lineage>
        <taxon>Bacteria</taxon>
        <taxon>Pseudomonadati</taxon>
        <taxon>Pseudomonadota</taxon>
        <taxon>Betaproteobacteria</taxon>
        <taxon>Neisseriales</taxon>
        <taxon>Neisseriaceae</taxon>
        <taxon>Kingella</taxon>
    </lineage>
</organism>
<proteinExistence type="predicted"/>
<dbReference type="Pfam" id="PF05164">
    <property type="entry name" value="ZapA"/>
    <property type="match status" value="1"/>
</dbReference>
<evidence type="ECO:0000256" key="9">
    <source>
        <dbReference type="ARBA" id="ARBA00033158"/>
    </source>
</evidence>
<dbReference type="InterPro" id="IPR042233">
    <property type="entry name" value="Cell_div_ZapA_N"/>
</dbReference>
<comment type="function">
    <text evidence="7">Activator of cell division through the inhibition of FtsZ GTPase activity, therefore promoting FtsZ assembly into bundles of protofilaments necessary for the formation of the division Z ring. It is recruited early at mid-cell but it is not essential for cell division.</text>
</comment>
<dbReference type="InterPro" id="IPR007838">
    <property type="entry name" value="Cell_div_ZapA-like"/>
</dbReference>
<name>A0ABS9NPN9_9NEIS</name>
<dbReference type="PANTHER" id="PTHR34981:SF1">
    <property type="entry name" value="CELL DIVISION PROTEIN ZAPA"/>
    <property type="match status" value="1"/>
</dbReference>
<evidence type="ECO:0000313" key="11">
    <source>
        <dbReference type="Proteomes" id="UP001298424"/>
    </source>
</evidence>
<dbReference type="Gene3D" id="3.30.160.880">
    <property type="entry name" value="Cell division protein ZapA protomer, N-terminal domain"/>
    <property type="match status" value="1"/>
</dbReference>